<dbReference type="EMBL" id="JAGQHS010000419">
    <property type="protein sequence ID" value="MCA9759639.1"/>
    <property type="molecule type" value="Genomic_DNA"/>
</dbReference>
<feature type="non-terminal residue" evidence="1">
    <location>
        <position position="99"/>
    </location>
</feature>
<reference evidence="1" key="1">
    <citation type="submission" date="2020-04" db="EMBL/GenBank/DDBJ databases">
        <authorList>
            <person name="Zhang T."/>
        </authorList>
    </citation>
    <scope>NUCLEOTIDE SEQUENCE</scope>
    <source>
        <strain evidence="1">HKST-UBA02</strain>
    </source>
</reference>
<comment type="caution">
    <text evidence="1">The sequence shown here is derived from an EMBL/GenBank/DDBJ whole genome shotgun (WGS) entry which is preliminary data.</text>
</comment>
<dbReference type="AlphaFoldDB" id="A0A956NIK0"/>
<gene>
    <name evidence="1" type="ORF">KDA27_27835</name>
</gene>
<evidence type="ECO:0000313" key="1">
    <source>
        <dbReference type="EMBL" id="MCA9759639.1"/>
    </source>
</evidence>
<protein>
    <submittedName>
        <fullName evidence="1">Lysine 6-aminotransferase</fullName>
    </submittedName>
</protein>
<dbReference type="Proteomes" id="UP000739538">
    <property type="component" value="Unassembled WGS sequence"/>
</dbReference>
<evidence type="ECO:0000313" key="2">
    <source>
        <dbReference type="Proteomes" id="UP000739538"/>
    </source>
</evidence>
<sequence length="99" mass="11050">MPTAVHDSIEILKSLRRATGRAKTRGIDDDWLSSRLSTDPLLARAIAEANIEFGRLSESEREFLRLPEEEACARARNEIVNFYPADGINPYLPLAARGP</sequence>
<organism evidence="1 2">
    <name type="scientific">Eiseniibacteriota bacterium</name>
    <dbReference type="NCBI Taxonomy" id="2212470"/>
    <lineage>
        <taxon>Bacteria</taxon>
        <taxon>Candidatus Eiseniibacteriota</taxon>
    </lineage>
</organism>
<reference evidence="1" key="2">
    <citation type="journal article" date="2021" name="Microbiome">
        <title>Successional dynamics and alternative stable states in a saline activated sludge microbial community over 9 years.</title>
        <authorList>
            <person name="Wang Y."/>
            <person name="Ye J."/>
            <person name="Ju F."/>
            <person name="Liu L."/>
            <person name="Boyd J.A."/>
            <person name="Deng Y."/>
            <person name="Parks D.H."/>
            <person name="Jiang X."/>
            <person name="Yin X."/>
            <person name="Woodcroft B.J."/>
            <person name="Tyson G.W."/>
            <person name="Hugenholtz P."/>
            <person name="Polz M.F."/>
            <person name="Zhang T."/>
        </authorList>
    </citation>
    <scope>NUCLEOTIDE SEQUENCE</scope>
    <source>
        <strain evidence="1">HKST-UBA02</strain>
    </source>
</reference>
<name>A0A956NIK0_UNCEI</name>
<proteinExistence type="predicted"/>
<accession>A0A956NIK0</accession>